<protein>
    <submittedName>
        <fullName evidence="9">Septum formation initiator family protein</fullName>
    </submittedName>
</protein>
<evidence type="ECO:0000256" key="4">
    <source>
        <dbReference type="ARBA" id="ARBA00022989"/>
    </source>
</evidence>
<evidence type="ECO:0000256" key="5">
    <source>
        <dbReference type="ARBA" id="ARBA00023136"/>
    </source>
</evidence>
<evidence type="ECO:0000256" key="1">
    <source>
        <dbReference type="ARBA" id="ARBA00022475"/>
    </source>
</evidence>
<dbReference type="RefSeq" id="WP_312747793.1">
    <property type="nucleotide sequence ID" value="NZ_CP116968.1"/>
</dbReference>
<dbReference type="KEGG" id="nneo:PQG83_05965"/>
<dbReference type="GO" id="GO:0043093">
    <property type="term" value="P:FtsZ-dependent cytokinesis"/>
    <property type="evidence" value="ECO:0007669"/>
    <property type="project" value="TreeGrafter"/>
</dbReference>
<evidence type="ECO:0000256" key="6">
    <source>
        <dbReference type="ARBA" id="ARBA00023306"/>
    </source>
</evidence>
<sequence length="117" mass="13446">MRPNNKKRASTGLGGDLLERLPMVGAFLMMSVLAGTMFFNSDGLPLYFHMRETRQHLTEQIQQLQDINASIEEDILRIQRDPQRLEELARNRLGMVRQGEVVYQFVEPVPSSFTARP</sequence>
<name>A0AA96K4F2_9BACT</name>
<keyword evidence="2" id="KW-0132">Cell division</keyword>
<keyword evidence="6" id="KW-0131">Cell cycle</keyword>
<organism evidence="9 10">
    <name type="scientific">Candidatus Nitrospira neomarina</name>
    <dbReference type="NCBI Taxonomy" id="3020899"/>
    <lineage>
        <taxon>Bacteria</taxon>
        <taxon>Pseudomonadati</taxon>
        <taxon>Nitrospirota</taxon>
        <taxon>Nitrospiria</taxon>
        <taxon>Nitrospirales</taxon>
        <taxon>Nitrospiraceae</taxon>
        <taxon>Nitrospira</taxon>
    </lineage>
</organism>
<proteinExistence type="predicted"/>
<keyword evidence="7" id="KW-0175">Coiled coil</keyword>
<accession>A0AA96K4F2</accession>
<dbReference type="AlphaFoldDB" id="A0AA96K4F2"/>
<feature type="coiled-coil region" evidence="7">
    <location>
        <begin position="54"/>
        <end position="81"/>
    </location>
</feature>
<keyword evidence="5 8" id="KW-0472">Membrane</keyword>
<dbReference type="GO" id="GO:0030428">
    <property type="term" value="C:cell septum"/>
    <property type="evidence" value="ECO:0007669"/>
    <property type="project" value="TreeGrafter"/>
</dbReference>
<evidence type="ECO:0000313" key="10">
    <source>
        <dbReference type="Proteomes" id="UP001302494"/>
    </source>
</evidence>
<dbReference type="EMBL" id="CP116968">
    <property type="protein sequence ID" value="WNM63299.1"/>
    <property type="molecule type" value="Genomic_DNA"/>
</dbReference>
<evidence type="ECO:0000256" key="2">
    <source>
        <dbReference type="ARBA" id="ARBA00022618"/>
    </source>
</evidence>
<reference evidence="9 10" key="1">
    <citation type="submission" date="2023-01" db="EMBL/GenBank/DDBJ databases">
        <title>Cultivation and genomic characterization of new, ubiquitous marine nitrite-oxidizing bacteria from the Nitrospirales.</title>
        <authorList>
            <person name="Mueller A.J."/>
            <person name="Daebeler A."/>
            <person name="Herbold C.W."/>
            <person name="Kirkegaard R.H."/>
            <person name="Daims H."/>
        </authorList>
    </citation>
    <scope>NUCLEOTIDE SEQUENCE [LARGE SCALE GENOMIC DNA]</scope>
    <source>
        <strain evidence="9 10">DK</strain>
    </source>
</reference>
<keyword evidence="3 8" id="KW-0812">Transmembrane</keyword>
<dbReference type="Proteomes" id="UP001302494">
    <property type="component" value="Chromosome"/>
</dbReference>
<keyword evidence="10" id="KW-1185">Reference proteome</keyword>
<evidence type="ECO:0000256" key="7">
    <source>
        <dbReference type="SAM" id="Coils"/>
    </source>
</evidence>
<keyword evidence="1" id="KW-1003">Cell membrane</keyword>
<dbReference type="InterPro" id="IPR007060">
    <property type="entry name" value="FtsL/DivIC"/>
</dbReference>
<feature type="transmembrane region" description="Helical" evidence="8">
    <location>
        <begin position="21"/>
        <end position="39"/>
    </location>
</feature>
<keyword evidence="4 8" id="KW-1133">Transmembrane helix</keyword>
<dbReference type="PANTHER" id="PTHR37485:SF1">
    <property type="entry name" value="CELL DIVISION PROTEIN FTSB"/>
    <property type="match status" value="1"/>
</dbReference>
<dbReference type="InterPro" id="IPR023081">
    <property type="entry name" value="Cell_div_FtsB"/>
</dbReference>
<dbReference type="Pfam" id="PF04977">
    <property type="entry name" value="DivIC"/>
    <property type="match status" value="1"/>
</dbReference>
<gene>
    <name evidence="9" type="ORF">PQG83_05965</name>
</gene>
<evidence type="ECO:0000313" key="9">
    <source>
        <dbReference type="EMBL" id="WNM63299.1"/>
    </source>
</evidence>
<evidence type="ECO:0000256" key="3">
    <source>
        <dbReference type="ARBA" id="ARBA00022692"/>
    </source>
</evidence>
<evidence type="ECO:0000256" key="8">
    <source>
        <dbReference type="SAM" id="Phobius"/>
    </source>
</evidence>
<dbReference type="PANTHER" id="PTHR37485">
    <property type="entry name" value="CELL DIVISION PROTEIN FTSB"/>
    <property type="match status" value="1"/>
</dbReference>